<dbReference type="OrthoDB" id="424974at2759"/>
<accession>A0A087V1M8</accession>
<dbReference type="EMBL" id="KL866248">
    <property type="protein sequence ID" value="KFM83517.1"/>
    <property type="molecule type" value="Genomic_DNA"/>
</dbReference>
<dbReference type="STRING" id="407821.A0A087V1M8"/>
<organism evidence="1 2">
    <name type="scientific">Stegodyphus mimosarum</name>
    <name type="common">African social velvet spider</name>
    <dbReference type="NCBI Taxonomy" id="407821"/>
    <lineage>
        <taxon>Eukaryota</taxon>
        <taxon>Metazoa</taxon>
        <taxon>Ecdysozoa</taxon>
        <taxon>Arthropoda</taxon>
        <taxon>Chelicerata</taxon>
        <taxon>Arachnida</taxon>
        <taxon>Araneae</taxon>
        <taxon>Araneomorphae</taxon>
        <taxon>Entelegynae</taxon>
        <taxon>Eresoidea</taxon>
        <taxon>Eresidae</taxon>
        <taxon>Stegodyphus</taxon>
    </lineage>
</organism>
<dbReference type="InterPro" id="IPR036188">
    <property type="entry name" value="FAD/NAD-bd_sf"/>
</dbReference>
<dbReference type="Proteomes" id="UP000054359">
    <property type="component" value="Unassembled WGS sequence"/>
</dbReference>
<reference evidence="1 2" key="1">
    <citation type="submission" date="2013-11" db="EMBL/GenBank/DDBJ databases">
        <title>Genome sequencing of Stegodyphus mimosarum.</title>
        <authorList>
            <person name="Bechsgaard J."/>
        </authorList>
    </citation>
    <scope>NUCLEOTIDE SEQUENCE [LARGE SCALE GENOMIC DNA]</scope>
</reference>
<feature type="non-terminal residue" evidence="1">
    <location>
        <position position="68"/>
    </location>
</feature>
<keyword evidence="2" id="KW-1185">Reference proteome</keyword>
<sequence>MTCVTCDSPSGLPYIDRVTPTVTVAVVGNGKGAKFSDEVGRIAAHLSVTGKWDSELMQSQFKAIFAEN</sequence>
<evidence type="ECO:0000313" key="1">
    <source>
        <dbReference type="EMBL" id="KFM83517.1"/>
    </source>
</evidence>
<proteinExistence type="predicted"/>
<gene>
    <name evidence="1" type="ORF">X975_07038</name>
</gene>
<protein>
    <submittedName>
        <fullName evidence="1">Uncharacterized protein</fullName>
    </submittedName>
</protein>
<dbReference type="AlphaFoldDB" id="A0A087V1M8"/>
<evidence type="ECO:0000313" key="2">
    <source>
        <dbReference type="Proteomes" id="UP000054359"/>
    </source>
</evidence>
<name>A0A087V1M8_STEMI</name>
<dbReference type="Gene3D" id="3.50.50.60">
    <property type="entry name" value="FAD/NAD(P)-binding domain"/>
    <property type="match status" value="1"/>
</dbReference>